<dbReference type="AlphaFoldDB" id="B6DQM1"/>
<dbReference type="Pfam" id="PF00329">
    <property type="entry name" value="Complex1_30kDa"/>
    <property type="match status" value="1"/>
</dbReference>
<dbReference type="PANTHER" id="PTHR10884">
    <property type="entry name" value="NADH DEHYDROGENASE UBIQUINONE IRON-SULFUR PROTEIN 3"/>
    <property type="match status" value="1"/>
</dbReference>
<gene>
    <name evidence="3" type="primary">nad9</name>
</gene>
<dbReference type="EMBL" id="FJ154099">
    <property type="protein sequence ID" value="ACI25322.1"/>
    <property type="molecule type" value="mRNA"/>
</dbReference>
<accession>B6DQM1</accession>
<evidence type="ECO:0000259" key="2">
    <source>
        <dbReference type="Pfam" id="PF00329"/>
    </source>
</evidence>
<dbReference type="InterPro" id="IPR037232">
    <property type="entry name" value="NADH_quin_OxRdtase_su_C/D-like"/>
</dbReference>
<name>B6DQM1_PHYPO</name>
<proteinExistence type="evidence at transcript level"/>
<evidence type="ECO:0000313" key="3">
    <source>
        <dbReference type="EMBL" id="ACI25322.1"/>
    </source>
</evidence>
<sequence>MFINKDQSFYLLSNKSLVSIKLLCNDISIKPKNLLDIVNFLKKNTYLLITATAIDQINKFNRFLLSYVFVTYTKAQHIYLTYNTNLTTPSIIDLFPSAIWLEREIYDLFGIFFSNSNNTNDLRRILTDYHFKGHPLRKDFSLIGYQEKVFSYLTKTIRSKIEVIF</sequence>
<dbReference type="Gene3D" id="3.30.460.80">
    <property type="entry name" value="NADH:ubiquinone oxidoreductase, 30kDa subunit"/>
    <property type="match status" value="1"/>
</dbReference>
<dbReference type="PANTHER" id="PTHR10884:SF14">
    <property type="entry name" value="NADH DEHYDROGENASE [UBIQUINONE] IRON-SULFUR PROTEIN 3, MITOCHONDRIAL"/>
    <property type="match status" value="1"/>
</dbReference>
<dbReference type="GO" id="GO:0008137">
    <property type="term" value="F:NADH dehydrogenase (ubiquinone) activity"/>
    <property type="evidence" value="ECO:0007669"/>
    <property type="project" value="InterPro"/>
</dbReference>
<comment type="similarity">
    <text evidence="1">Belongs to the complex I 30 kDa subunit family.</text>
</comment>
<keyword evidence="3" id="KW-0496">Mitochondrion</keyword>
<evidence type="ECO:0000256" key="1">
    <source>
        <dbReference type="ARBA" id="ARBA00007569"/>
    </source>
</evidence>
<dbReference type="SUPFAM" id="SSF143243">
    <property type="entry name" value="Nqo5-like"/>
    <property type="match status" value="1"/>
</dbReference>
<feature type="domain" description="NADH:ubiquinone oxidoreductase 30kDa subunit" evidence="2">
    <location>
        <begin position="28"/>
        <end position="145"/>
    </location>
</feature>
<reference evidence="3" key="1">
    <citation type="journal article" date="2008" name="Bioinformatics">
        <title>Genome annotation in the presence of insertional RNA editing.</title>
        <authorList>
            <person name="Beargie C."/>
            <person name="Liu T."/>
            <person name="Corriveau M."/>
            <person name="Lee H.Y."/>
            <person name="Gott J."/>
            <person name="Bundschuh R."/>
        </authorList>
    </citation>
    <scope>NUCLEOTIDE SEQUENCE</scope>
</reference>
<dbReference type="InterPro" id="IPR001268">
    <property type="entry name" value="NADH_UbQ_OxRdtase_30kDa_su"/>
</dbReference>
<organism evidence="3">
    <name type="scientific">Physarum polycephalum</name>
    <name type="common">Many-headed slime mold</name>
    <name type="synonym">Badhamia polycephala</name>
    <dbReference type="NCBI Taxonomy" id="5791"/>
    <lineage>
        <taxon>Eukaryota</taxon>
        <taxon>Amoebozoa</taxon>
        <taxon>Evosea</taxon>
        <taxon>Eumycetozoa</taxon>
        <taxon>Myxogastria</taxon>
        <taxon>Myxogastromycetidae</taxon>
        <taxon>Physariida</taxon>
        <taxon>Physaraceae</taxon>
        <taxon>Physarum</taxon>
    </lineage>
</organism>
<geneLocation type="mitochondrion" evidence="3"/>
<protein>
    <submittedName>
        <fullName evidence="3">NADH dehydrogenase subunit 9</fullName>
    </submittedName>
</protein>